<feature type="transmembrane region" description="Helical" evidence="6">
    <location>
        <begin position="188"/>
        <end position="206"/>
    </location>
</feature>
<comment type="subcellular location">
    <subcellularLocation>
        <location evidence="1">Membrane</location>
        <topology evidence="1">Multi-pass membrane protein</topology>
    </subcellularLocation>
</comment>
<keyword evidence="2" id="KW-0813">Transport</keyword>
<protein>
    <submittedName>
        <fullName evidence="7">Inorganic phosphate transporter</fullName>
    </submittedName>
</protein>
<dbReference type="PANTHER" id="PTHR11101">
    <property type="entry name" value="PHOSPHATE TRANSPORTER"/>
    <property type="match status" value="1"/>
</dbReference>
<evidence type="ECO:0000313" key="8">
    <source>
        <dbReference type="Proteomes" id="UP000824116"/>
    </source>
</evidence>
<evidence type="ECO:0000313" key="7">
    <source>
        <dbReference type="EMBL" id="HIZ75903.1"/>
    </source>
</evidence>
<evidence type="ECO:0000256" key="3">
    <source>
        <dbReference type="ARBA" id="ARBA00022692"/>
    </source>
</evidence>
<dbReference type="GO" id="GO:0016020">
    <property type="term" value="C:membrane"/>
    <property type="evidence" value="ECO:0007669"/>
    <property type="project" value="UniProtKB-SubCell"/>
</dbReference>
<gene>
    <name evidence="7" type="ORF">H9723_11790</name>
</gene>
<feature type="transmembrane region" description="Helical" evidence="6">
    <location>
        <begin position="124"/>
        <end position="145"/>
    </location>
</feature>
<keyword evidence="5 6" id="KW-0472">Membrane</keyword>
<comment type="caution">
    <text evidence="7">The sequence shown here is derived from an EMBL/GenBank/DDBJ whole genome shotgun (WGS) entry which is preliminary data.</text>
</comment>
<name>A0A9D2GB05_9FIRM</name>
<evidence type="ECO:0000256" key="6">
    <source>
        <dbReference type="SAM" id="Phobius"/>
    </source>
</evidence>
<feature type="transmembrane region" description="Helical" evidence="6">
    <location>
        <begin position="274"/>
        <end position="292"/>
    </location>
</feature>
<sequence length="351" mass="37088">MDVSLEYFLENIAGNPILLITVLLTLGVIFVNGWTDAPNAIATCVTTRCLSPRKAILMSAAFNFLGVFIMTQINSSVASTISNMVDFGDSTHDALIALCAALVSIVVYSVGASIFGIPTSESHSLIAGLSGAAIAIQQGIGGINGSEWVKVLYGLVLSLVLGFLTGWVVCRIITVICREMDRRSTNRFFSGAQIAGAAAMSFMHGAQDGQKFIGVLFLGIAFADGQNSVTGMTIPVWLMLLCSIVMGVGTSVGGEKIIKSVGMDMVKLEKYQGFSADLAGALCLLYSSLFGIPVSTTHTKTSAIMGVGAVKRISAINFGVVKDMMITWIFTFPGCGLISFVMAKIFMFVFG</sequence>
<feature type="transmembrane region" description="Helical" evidence="6">
    <location>
        <begin position="234"/>
        <end position="253"/>
    </location>
</feature>
<dbReference type="GO" id="GO:0035435">
    <property type="term" value="P:phosphate ion transmembrane transport"/>
    <property type="evidence" value="ECO:0007669"/>
    <property type="project" value="TreeGrafter"/>
</dbReference>
<organism evidence="7 8">
    <name type="scientific">Candidatus Mediterraneibacter stercoravium</name>
    <dbReference type="NCBI Taxonomy" id="2838685"/>
    <lineage>
        <taxon>Bacteria</taxon>
        <taxon>Bacillati</taxon>
        <taxon>Bacillota</taxon>
        <taxon>Clostridia</taxon>
        <taxon>Lachnospirales</taxon>
        <taxon>Lachnospiraceae</taxon>
        <taxon>Mediterraneibacter</taxon>
    </lineage>
</organism>
<dbReference type="GO" id="GO:0005315">
    <property type="term" value="F:phosphate transmembrane transporter activity"/>
    <property type="evidence" value="ECO:0007669"/>
    <property type="project" value="InterPro"/>
</dbReference>
<feature type="transmembrane region" description="Helical" evidence="6">
    <location>
        <begin position="55"/>
        <end position="74"/>
    </location>
</feature>
<evidence type="ECO:0000256" key="4">
    <source>
        <dbReference type="ARBA" id="ARBA00022989"/>
    </source>
</evidence>
<evidence type="ECO:0000256" key="1">
    <source>
        <dbReference type="ARBA" id="ARBA00004141"/>
    </source>
</evidence>
<feature type="transmembrane region" description="Helical" evidence="6">
    <location>
        <begin position="325"/>
        <end position="350"/>
    </location>
</feature>
<dbReference type="Pfam" id="PF01384">
    <property type="entry name" value="PHO4"/>
    <property type="match status" value="1"/>
</dbReference>
<feature type="transmembrane region" description="Helical" evidence="6">
    <location>
        <begin position="94"/>
        <end position="117"/>
    </location>
</feature>
<dbReference type="EMBL" id="DXAY01000269">
    <property type="protein sequence ID" value="HIZ75903.1"/>
    <property type="molecule type" value="Genomic_DNA"/>
</dbReference>
<dbReference type="Proteomes" id="UP000824116">
    <property type="component" value="Unassembled WGS sequence"/>
</dbReference>
<feature type="transmembrane region" description="Helical" evidence="6">
    <location>
        <begin position="151"/>
        <end position="176"/>
    </location>
</feature>
<evidence type="ECO:0000256" key="2">
    <source>
        <dbReference type="ARBA" id="ARBA00022448"/>
    </source>
</evidence>
<accession>A0A9D2GB05</accession>
<keyword evidence="3 6" id="KW-0812">Transmembrane</keyword>
<dbReference type="PANTHER" id="PTHR11101:SF80">
    <property type="entry name" value="PHOSPHATE TRANSPORTER"/>
    <property type="match status" value="1"/>
</dbReference>
<reference evidence="7" key="1">
    <citation type="journal article" date="2021" name="PeerJ">
        <title>Extensive microbial diversity within the chicken gut microbiome revealed by metagenomics and culture.</title>
        <authorList>
            <person name="Gilroy R."/>
            <person name="Ravi A."/>
            <person name="Getino M."/>
            <person name="Pursley I."/>
            <person name="Horton D.L."/>
            <person name="Alikhan N.F."/>
            <person name="Baker D."/>
            <person name="Gharbi K."/>
            <person name="Hall N."/>
            <person name="Watson M."/>
            <person name="Adriaenssens E.M."/>
            <person name="Foster-Nyarko E."/>
            <person name="Jarju S."/>
            <person name="Secka A."/>
            <person name="Antonio M."/>
            <person name="Oren A."/>
            <person name="Chaudhuri R.R."/>
            <person name="La Ragione R."/>
            <person name="Hildebrand F."/>
            <person name="Pallen M.J."/>
        </authorList>
    </citation>
    <scope>NUCLEOTIDE SEQUENCE</scope>
    <source>
        <strain evidence="7">CHK196-3914</strain>
    </source>
</reference>
<dbReference type="InterPro" id="IPR001204">
    <property type="entry name" value="Phos_transporter"/>
</dbReference>
<evidence type="ECO:0000256" key="5">
    <source>
        <dbReference type="ARBA" id="ARBA00023136"/>
    </source>
</evidence>
<reference evidence="7" key="2">
    <citation type="submission" date="2021-04" db="EMBL/GenBank/DDBJ databases">
        <authorList>
            <person name="Gilroy R."/>
        </authorList>
    </citation>
    <scope>NUCLEOTIDE SEQUENCE</scope>
    <source>
        <strain evidence="7">CHK196-3914</strain>
    </source>
</reference>
<dbReference type="AlphaFoldDB" id="A0A9D2GB05"/>
<keyword evidence="4 6" id="KW-1133">Transmembrane helix</keyword>
<proteinExistence type="predicted"/>
<feature type="transmembrane region" description="Helical" evidence="6">
    <location>
        <begin position="12"/>
        <end position="34"/>
    </location>
</feature>